<dbReference type="CDD" id="cd09083">
    <property type="entry name" value="EEP-1"/>
    <property type="match status" value="1"/>
</dbReference>
<evidence type="ECO:0000259" key="1">
    <source>
        <dbReference type="Pfam" id="PF03372"/>
    </source>
</evidence>
<dbReference type="GO" id="GO:0004519">
    <property type="term" value="F:endonuclease activity"/>
    <property type="evidence" value="ECO:0007669"/>
    <property type="project" value="UniProtKB-KW"/>
</dbReference>
<dbReference type="SUPFAM" id="SSF56219">
    <property type="entry name" value="DNase I-like"/>
    <property type="match status" value="1"/>
</dbReference>
<dbReference type="AlphaFoldDB" id="A0A830FVT3"/>
<keyword evidence="2" id="KW-0540">Nuclease</keyword>
<keyword evidence="3" id="KW-1185">Reference proteome</keyword>
<keyword evidence="2" id="KW-0255">Endonuclease</keyword>
<comment type="caution">
    <text evidence="2">The sequence shown here is derived from an EMBL/GenBank/DDBJ whole genome shotgun (WGS) entry which is preliminary data.</text>
</comment>
<reference evidence="2" key="2">
    <citation type="submission" date="2020-09" db="EMBL/GenBank/DDBJ databases">
        <authorList>
            <person name="Sun Q."/>
            <person name="Ohkuma M."/>
        </authorList>
    </citation>
    <scope>NUCLEOTIDE SEQUENCE</scope>
    <source>
        <strain evidence="2">JCM 16108</strain>
    </source>
</reference>
<dbReference type="OrthoDB" id="200635at2157"/>
<proteinExistence type="predicted"/>
<dbReference type="Gene3D" id="3.60.10.10">
    <property type="entry name" value="Endonuclease/exonuclease/phosphatase"/>
    <property type="match status" value="1"/>
</dbReference>
<dbReference type="InterPro" id="IPR005135">
    <property type="entry name" value="Endo/exonuclease/phosphatase"/>
</dbReference>
<dbReference type="PANTHER" id="PTHR12121">
    <property type="entry name" value="CARBON CATABOLITE REPRESSOR PROTEIN 4"/>
    <property type="match status" value="1"/>
</dbReference>
<dbReference type="InterPro" id="IPR036691">
    <property type="entry name" value="Endo/exonu/phosph_ase_sf"/>
</dbReference>
<accession>A0A830FVT3</accession>
<evidence type="ECO:0000313" key="2">
    <source>
        <dbReference type="EMBL" id="GGM67183.1"/>
    </source>
</evidence>
<gene>
    <name evidence="2" type="ORF">GCM10009017_16700</name>
</gene>
<reference evidence="2" key="1">
    <citation type="journal article" date="2014" name="Int. J. Syst. Evol. Microbiol.">
        <title>Complete genome sequence of Corynebacterium casei LMG S-19264T (=DSM 44701T), isolated from a smear-ripened cheese.</title>
        <authorList>
            <consortium name="US DOE Joint Genome Institute (JGI-PGF)"/>
            <person name="Walter F."/>
            <person name="Albersmeier A."/>
            <person name="Kalinowski J."/>
            <person name="Ruckert C."/>
        </authorList>
    </citation>
    <scope>NUCLEOTIDE SEQUENCE</scope>
    <source>
        <strain evidence="2">JCM 16108</strain>
    </source>
</reference>
<dbReference type="Proteomes" id="UP000614609">
    <property type="component" value="Unassembled WGS sequence"/>
</dbReference>
<dbReference type="InterPro" id="IPR050410">
    <property type="entry name" value="CCR4/nocturin_mRNA_transcr"/>
</dbReference>
<keyword evidence="2" id="KW-0378">Hydrolase</keyword>
<name>A0A830FVT3_9EURY</name>
<dbReference type="PANTHER" id="PTHR12121:SF36">
    <property type="entry name" value="ENDONUCLEASE_EXONUCLEASE_PHOSPHATASE DOMAIN-CONTAINING PROTEIN"/>
    <property type="match status" value="1"/>
</dbReference>
<organism evidence="2 3">
    <name type="scientific">Halarchaeum rubridurum</name>
    <dbReference type="NCBI Taxonomy" id="489911"/>
    <lineage>
        <taxon>Archaea</taxon>
        <taxon>Methanobacteriati</taxon>
        <taxon>Methanobacteriota</taxon>
        <taxon>Stenosarchaea group</taxon>
        <taxon>Halobacteria</taxon>
        <taxon>Halobacteriales</taxon>
        <taxon>Halobacteriaceae</taxon>
    </lineage>
</organism>
<sequence length="272" mass="30302">MPAVRLNLFYPPRANPVVMDPVRAMTYNVRVDTPEDGEDGWPYRRDAVAGTIRYHDPDVLGLQELLAGQLADVRERLGRYRFVGRSRGAGEGVGEYVPVGYAHERFELVDEETFWLSETPTVAGSVGWDAAHPRVCTRARLRERASGEQFVVFCIHLDHEGRTARERGAELVRARVAATDVPTVVLGDFNCEVGDPAHDVLTESLRDSRAAATHDHGPNTTRNDYRSLHADWTIDHVLLSDGWSVDARAVCSDQYANGRYPSDHLPVVVDLS</sequence>
<evidence type="ECO:0000313" key="3">
    <source>
        <dbReference type="Proteomes" id="UP000614609"/>
    </source>
</evidence>
<protein>
    <submittedName>
        <fullName evidence="2">Endonuclease</fullName>
    </submittedName>
</protein>
<dbReference type="EMBL" id="BMOO01000003">
    <property type="protein sequence ID" value="GGM67183.1"/>
    <property type="molecule type" value="Genomic_DNA"/>
</dbReference>
<dbReference type="GO" id="GO:0000175">
    <property type="term" value="F:3'-5'-RNA exonuclease activity"/>
    <property type="evidence" value="ECO:0007669"/>
    <property type="project" value="TreeGrafter"/>
</dbReference>
<dbReference type="Pfam" id="PF03372">
    <property type="entry name" value="Exo_endo_phos"/>
    <property type="match status" value="1"/>
</dbReference>
<feature type="domain" description="Endonuclease/exonuclease/phosphatase" evidence="1">
    <location>
        <begin position="25"/>
        <end position="264"/>
    </location>
</feature>